<proteinExistence type="predicted"/>
<reference evidence="1 2" key="1">
    <citation type="submission" date="2020-09" db="EMBL/GenBank/DDBJ databases">
        <title>Characterization and genome sequencing of Ruminiclostridium sp. nov. MA18.</title>
        <authorList>
            <person name="Rettenmaier R."/>
            <person name="Kowollik M.-L."/>
            <person name="Liebl W."/>
            <person name="Zverlov V."/>
        </authorList>
    </citation>
    <scope>NUCLEOTIDE SEQUENCE [LARGE SCALE GENOMIC DNA]</scope>
    <source>
        <strain evidence="1 2">MA18</strain>
    </source>
</reference>
<evidence type="ECO:0000313" key="2">
    <source>
        <dbReference type="Proteomes" id="UP000306409"/>
    </source>
</evidence>
<dbReference type="AlphaFoldDB" id="A0A4U7JKM9"/>
<gene>
    <name evidence="1" type="ORF">EHE19_000495</name>
</gene>
<evidence type="ECO:0000313" key="1">
    <source>
        <dbReference type="EMBL" id="QNU67074.1"/>
    </source>
</evidence>
<accession>A0A4U7JKM9</accession>
<dbReference type="GO" id="GO:0140359">
    <property type="term" value="F:ABC-type transporter activity"/>
    <property type="evidence" value="ECO:0007669"/>
    <property type="project" value="InterPro"/>
</dbReference>
<dbReference type="Proteomes" id="UP000306409">
    <property type="component" value="Chromosome"/>
</dbReference>
<dbReference type="OrthoDB" id="4187110at2"/>
<dbReference type="GO" id="GO:0005886">
    <property type="term" value="C:plasma membrane"/>
    <property type="evidence" value="ECO:0007669"/>
    <property type="project" value="UniProtKB-SubCell"/>
</dbReference>
<dbReference type="KEGG" id="rher:EHE19_000495"/>
<name>A0A4U7JKM9_9FIRM</name>
<keyword evidence="2" id="KW-1185">Reference proteome</keyword>
<dbReference type="RefSeq" id="WP_137697140.1">
    <property type="nucleotide sequence ID" value="NZ_CP061336.1"/>
</dbReference>
<dbReference type="EMBL" id="CP061336">
    <property type="protein sequence ID" value="QNU67074.1"/>
    <property type="molecule type" value="Genomic_DNA"/>
</dbReference>
<organism evidence="1 2">
    <name type="scientific">Ruminiclostridium herbifermentans</name>
    <dbReference type="NCBI Taxonomy" id="2488810"/>
    <lineage>
        <taxon>Bacteria</taxon>
        <taxon>Bacillati</taxon>
        <taxon>Bacillota</taxon>
        <taxon>Clostridia</taxon>
        <taxon>Eubacteriales</taxon>
        <taxon>Oscillospiraceae</taxon>
        <taxon>Ruminiclostridium</taxon>
    </lineage>
</organism>
<dbReference type="PANTHER" id="PTHR43471">
    <property type="entry name" value="ABC TRANSPORTER PERMEASE"/>
    <property type="match status" value="1"/>
</dbReference>
<sequence length="253" mass="28488">MNQRVLIAKEFKEMVKTRKIIVMPLLFIIFGILSPISALAAPELIKSISGTAHIVIPKPTVFDAYDQFFKNLNQIQVVILIFTTMNIVVEEKMNGVLMLLTTKPVSKSGYIFSKLLSQSFLILISLTLGSAAFIYYTIVLFHRFNFSGFIIAVAYYFLYIMVFITMTTFFSTIASNLTVAGICSFLGFTIINLTGYIEKIIGYYTPATLKGNQILLVRKGWYAINNLAPVYCSILLIVVFIALSILSFRNQEM</sequence>
<protein>
    <submittedName>
        <fullName evidence="1">ABC transporter permease subunit</fullName>
    </submittedName>
</protein>
<dbReference type="Pfam" id="PF12679">
    <property type="entry name" value="ABC2_membrane_2"/>
    <property type="match status" value="1"/>
</dbReference>